<feature type="transmembrane region" description="Helical" evidence="8">
    <location>
        <begin position="111"/>
        <end position="134"/>
    </location>
</feature>
<dbReference type="AlphaFoldDB" id="A0A9X0HLH8"/>
<dbReference type="GO" id="GO:0008233">
    <property type="term" value="F:peptidase activity"/>
    <property type="evidence" value="ECO:0007669"/>
    <property type="project" value="UniProtKB-KW"/>
</dbReference>
<keyword evidence="5" id="KW-0378">Hydrolase</keyword>
<proteinExistence type="predicted"/>
<dbReference type="InterPro" id="IPR019127">
    <property type="entry name" value="Exosortase"/>
</dbReference>
<evidence type="ECO:0008006" key="11">
    <source>
        <dbReference type="Google" id="ProtNLM"/>
    </source>
</evidence>
<keyword evidence="6 8" id="KW-1133">Transmembrane helix</keyword>
<sequence>MQDRNPNHQQLVRFVLSAVALYLVWFFGYEQWLKPAGKLDTALSLNLASVSAAVLRAVGVPAVATERLVLVAGKPAVWVGDPCNGQVLYALFIGFILAFPGGGWRRKLPFMALGVVAIYLLNIVRVGALTLNHLYSRGTVDFNHHYTFTFVVYGCIFLLWMLWVRRFAAPQMPSHA</sequence>
<keyword evidence="3" id="KW-0645">Protease</keyword>
<dbReference type="GO" id="GO:0006508">
    <property type="term" value="P:proteolysis"/>
    <property type="evidence" value="ECO:0007669"/>
    <property type="project" value="UniProtKB-KW"/>
</dbReference>
<dbReference type="OrthoDB" id="678161at2"/>
<dbReference type="RefSeq" id="WP_059069400.1">
    <property type="nucleotide sequence ID" value="NZ_LNAL01000006.1"/>
</dbReference>
<evidence type="ECO:0000313" key="10">
    <source>
        <dbReference type="Proteomes" id="UP000054223"/>
    </source>
</evidence>
<evidence type="ECO:0000256" key="4">
    <source>
        <dbReference type="ARBA" id="ARBA00022692"/>
    </source>
</evidence>
<evidence type="ECO:0000256" key="3">
    <source>
        <dbReference type="ARBA" id="ARBA00022670"/>
    </source>
</evidence>
<evidence type="ECO:0000256" key="8">
    <source>
        <dbReference type="SAM" id="Phobius"/>
    </source>
</evidence>
<gene>
    <name evidence="9" type="ORF">ASU33_08385</name>
</gene>
<evidence type="ECO:0000256" key="5">
    <source>
        <dbReference type="ARBA" id="ARBA00022801"/>
    </source>
</evidence>
<reference evidence="9 10" key="1">
    <citation type="submission" date="2015-11" db="EMBL/GenBank/DDBJ databases">
        <title>Solirubrum puertoriconensis gen. nov. an environmental bacteria isolated in Puerto Rico.</title>
        <authorList>
            <person name="Cuebas-Irizarry M.F."/>
            <person name="Montalvo-Rodriguez R."/>
        </authorList>
    </citation>
    <scope>NUCLEOTIDE SEQUENCE [LARGE SCALE GENOMIC DNA]</scope>
    <source>
        <strain evidence="9 10">MC1A</strain>
    </source>
</reference>
<keyword evidence="4 8" id="KW-0812">Transmembrane</keyword>
<evidence type="ECO:0000256" key="7">
    <source>
        <dbReference type="ARBA" id="ARBA00023136"/>
    </source>
</evidence>
<evidence type="ECO:0000256" key="6">
    <source>
        <dbReference type="ARBA" id="ARBA00022989"/>
    </source>
</evidence>
<evidence type="ECO:0000313" key="9">
    <source>
        <dbReference type="EMBL" id="KUG08196.1"/>
    </source>
</evidence>
<feature type="transmembrane region" description="Helical" evidence="8">
    <location>
        <begin position="12"/>
        <end position="29"/>
    </location>
</feature>
<dbReference type="InterPro" id="IPR026392">
    <property type="entry name" value="Exo/Archaeosortase_dom"/>
</dbReference>
<keyword evidence="10" id="KW-1185">Reference proteome</keyword>
<dbReference type="EMBL" id="LNAL01000006">
    <property type="protein sequence ID" value="KUG08196.1"/>
    <property type="molecule type" value="Genomic_DNA"/>
</dbReference>
<dbReference type="GO" id="GO:0005886">
    <property type="term" value="C:plasma membrane"/>
    <property type="evidence" value="ECO:0007669"/>
    <property type="project" value="UniProtKB-SubCell"/>
</dbReference>
<feature type="transmembrane region" description="Helical" evidence="8">
    <location>
        <begin position="146"/>
        <end position="164"/>
    </location>
</feature>
<evidence type="ECO:0000256" key="2">
    <source>
        <dbReference type="ARBA" id="ARBA00022475"/>
    </source>
</evidence>
<feature type="transmembrane region" description="Helical" evidence="8">
    <location>
        <begin position="87"/>
        <end position="104"/>
    </location>
</feature>
<dbReference type="Pfam" id="PF09721">
    <property type="entry name" value="Exosortase_EpsH"/>
    <property type="match status" value="1"/>
</dbReference>
<dbReference type="NCBIfam" id="TIGR04178">
    <property type="entry name" value="exo_archaeo"/>
    <property type="match status" value="1"/>
</dbReference>
<comment type="subcellular location">
    <subcellularLocation>
        <location evidence="1">Cell membrane</location>
        <topology evidence="1">Multi-pass membrane protein</topology>
    </subcellularLocation>
</comment>
<accession>A0A9X0HLH8</accession>
<protein>
    <recommendedName>
        <fullName evidence="11">Exosortase XrtF</fullName>
    </recommendedName>
</protein>
<keyword evidence="7 8" id="KW-0472">Membrane</keyword>
<evidence type="ECO:0000256" key="1">
    <source>
        <dbReference type="ARBA" id="ARBA00004651"/>
    </source>
</evidence>
<comment type="caution">
    <text evidence="9">The sequence shown here is derived from an EMBL/GenBank/DDBJ whole genome shotgun (WGS) entry which is preliminary data.</text>
</comment>
<dbReference type="NCBIfam" id="NF046081">
    <property type="entry name" value="exosort_XrtX"/>
    <property type="match status" value="1"/>
</dbReference>
<name>A0A9X0HLH8_SOLP1</name>
<keyword evidence="2" id="KW-1003">Cell membrane</keyword>
<organism evidence="9 10">
    <name type="scientific">Solirubrum puertoriconensis</name>
    <dbReference type="NCBI Taxonomy" id="1751427"/>
    <lineage>
        <taxon>Bacteria</taxon>
        <taxon>Pseudomonadati</taxon>
        <taxon>Bacteroidota</taxon>
        <taxon>Cytophagia</taxon>
        <taxon>Cytophagales</taxon>
    </lineage>
</organism>
<dbReference type="Proteomes" id="UP000054223">
    <property type="component" value="Unassembled WGS sequence"/>
</dbReference>